<dbReference type="Gene3D" id="3.40.50.300">
    <property type="entry name" value="P-loop containing nucleotide triphosphate hydrolases"/>
    <property type="match status" value="1"/>
</dbReference>
<protein>
    <recommendedName>
        <fullName evidence="11">Type IV secretory system conjugative DNA transfer family protein</fullName>
    </recommendedName>
</protein>
<evidence type="ECO:0000256" key="2">
    <source>
        <dbReference type="ARBA" id="ARBA00008806"/>
    </source>
</evidence>
<dbReference type="CDD" id="cd01127">
    <property type="entry name" value="TrwB_TraG_TraD_VirD4"/>
    <property type="match status" value="1"/>
</dbReference>
<dbReference type="RefSeq" id="WP_136576352.1">
    <property type="nucleotide sequence ID" value="NZ_STFF01000001.1"/>
</dbReference>
<dbReference type="AlphaFoldDB" id="A0A4S8I3W0"/>
<dbReference type="PANTHER" id="PTHR37937:SF1">
    <property type="entry name" value="CONJUGATIVE TRANSFER: DNA TRANSPORT"/>
    <property type="match status" value="1"/>
</dbReference>
<sequence>MTLPKSALQAVRHIALVLTGMGAGFMWLASQKVSQYFFAFVLTAAFLFIKLRWKIKTEIPEEIPQVHEGDAHWCTIEEFEETNNPDGNFDNGLWIGGRLTRSKFFNAVVIGGAGAGKSSGHVIPNLLIKPIGSYVVLDIKGELSYTTARAQREYGQKVYILDFWGVQDTLGARHGIKSSGFNPFDFIKHDPENLIDNCYSIAYFLCPDRPGDKDPYWVERSRAMIKTVLLHIITGMPEKEHNFWTLYKALRYSGDQWINLLLEMKKNLALGGLIQIAAEEFLSMDETSATLTGIKSNAQAATAIFESPALRNFMQRSEFNPFNLTNGDCTVYVVIPERFLDTHSTWLRLVIGLCLKACNAKPNNPVCFFLDEAPLLKKMADIQKNFAFGRGQNIRMFLYAQSVSALKEIYGDAWEGFIANAAVVQLYGGARDHMTRTYFSNLLGQKTVTKKSKSFGSSTSKDGESNSTGTSYSTEKQPLLTPEQIGNVDGIITIADGKKFVISNLPYFKNRYENVSVDAEWLDDEEKALLRQGIIPSDAIHELFMQKADQPLRF</sequence>
<reference evidence="9 10" key="1">
    <citation type="submission" date="2019-04" db="EMBL/GenBank/DDBJ databases">
        <title>Niastella caeni sp. nov., isolated from activated sludge.</title>
        <authorList>
            <person name="Sheng M."/>
        </authorList>
    </citation>
    <scope>NUCLEOTIDE SEQUENCE [LARGE SCALE GENOMIC DNA]</scope>
    <source>
        <strain evidence="9 10">HX-2-15</strain>
    </source>
</reference>
<feature type="region of interest" description="Disordered" evidence="7">
    <location>
        <begin position="452"/>
        <end position="479"/>
    </location>
</feature>
<evidence type="ECO:0000256" key="5">
    <source>
        <dbReference type="ARBA" id="ARBA00022989"/>
    </source>
</evidence>
<gene>
    <name evidence="9" type="ORF">FAM09_07125</name>
</gene>
<keyword evidence="10" id="KW-1185">Reference proteome</keyword>
<dbReference type="InterPro" id="IPR027417">
    <property type="entry name" value="P-loop_NTPase"/>
</dbReference>
<dbReference type="EMBL" id="STFF01000001">
    <property type="protein sequence ID" value="THU41864.1"/>
    <property type="molecule type" value="Genomic_DNA"/>
</dbReference>
<keyword evidence="3" id="KW-1003">Cell membrane</keyword>
<dbReference type="Pfam" id="PF02534">
    <property type="entry name" value="T4SS-DNA_transf"/>
    <property type="match status" value="1"/>
</dbReference>
<evidence type="ECO:0008006" key="11">
    <source>
        <dbReference type="Google" id="ProtNLM"/>
    </source>
</evidence>
<evidence type="ECO:0000256" key="7">
    <source>
        <dbReference type="SAM" id="MobiDB-lite"/>
    </source>
</evidence>
<evidence type="ECO:0000256" key="3">
    <source>
        <dbReference type="ARBA" id="ARBA00022475"/>
    </source>
</evidence>
<name>A0A4S8I3W0_9BACT</name>
<evidence type="ECO:0000256" key="6">
    <source>
        <dbReference type="ARBA" id="ARBA00023136"/>
    </source>
</evidence>
<evidence type="ECO:0000313" key="10">
    <source>
        <dbReference type="Proteomes" id="UP000306918"/>
    </source>
</evidence>
<accession>A0A4S8I3W0</accession>
<dbReference type="InterPro" id="IPR003688">
    <property type="entry name" value="TraG/VirD4"/>
</dbReference>
<dbReference type="InterPro" id="IPR051539">
    <property type="entry name" value="T4SS-coupling_protein"/>
</dbReference>
<feature type="compositionally biased region" description="Polar residues" evidence="7">
    <location>
        <begin position="465"/>
        <end position="476"/>
    </location>
</feature>
<dbReference type="GO" id="GO:0005886">
    <property type="term" value="C:plasma membrane"/>
    <property type="evidence" value="ECO:0007669"/>
    <property type="project" value="UniProtKB-SubCell"/>
</dbReference>
<dbReference type="PANTHER" id="PTHR37937">
    <property type="entry name" value="CONJUGATIVE TRANSFER: DNA TRANSPORT"/>
    <property type="match status" value="1"/>
</dbReference>
<evidence type="ECO:0000256" key="1">
    <source>
        <dbReference type="ARBA" id="ARBA00004651"/>
    </source>
</evidence>
<organism evidence="9 10">
    <name type="scientific">Niastella caeni</name>
    <dbReference type="NCBI Taxonomy" id="2569763"/>
    <lineage>
        <taxon>Bacteria</taxon>
        <taxon>Pseudomonadati</taxon>
        <taxon>Bacteroidota</taxon>
        <taxon>Chitinophagia</taxon>
        <taxon>Chitinophagales</taxon>
        <taxon>Chitinophagaceae</taxon>
        <taxon>Niastella</taxon>
    </lineage>
</organism>
<evidence type="ECO:0000313" key="9">
    <source>
        <dbReference type="EMBL" id="THU41864.1"/>
    </source>
</evidence>
<comment type="subcellular location">
    <subcellularLocation>
        <location evidence="1">Cell membrane</location>
        <topology evidence="1">Multi-pass membrane protein</topology>
    </subcellularLocation>
</comment>
<feature type="transmembrane region" description="Helical" evidence="8">
    <location>
        <begin position="12"/>
        <end position="30"/>
    </location>
</feature>
<proteinExistence type="inferred from homology"/>
<keyword evidence="6 8" id="KW-0472">Membrane</keyword>
<keyword evidence="4 8" id="KW-0812">Transmembrane</keyword>
<comment type="similarity">
    <text evidence="2">Belongs to the VirD4/TraG family.</text>
</comment>
<dbReference type="Proteomes" id="UP000306918">
    <property type="component" value="Unassembled WGS sequence"/>
</dbReference>
<evidence type="ECO:0000256" key="8">
    <source>
        <dbReference type="SAM" id="Phobius"/>
    </source>
</evidence>
<comment type="caution">
    <text evidence="9">The sequence shown here is derived from an EMBL/GenBank/DDBJ whole genome shotgun (WGS) entry which is preliminary data.</text>
</comment>
<evidence type="ECO:0000256" key="4">
    <source>
        <dbReference type="ARBA" id="ARBA00022692"/>
    </source>
</evidence>
<keyword evidence="5 8" id="KW-1133">Transmembrane helix</keyword>
<dbReference type="OrthoDB" id="9759295at2"/>
<dbReference type="SUPFAM" id="SSF52540">
    <property type="entry name" value="P-loop containing nucleoside triphosphate hydrolases"/>
    <property type="match status" value="1"/>
</dbReference>
<feature type="transmembrane region" description="Helical" evidence="8">
    <location>
        <begin position="36"/>
        <end position="53"/>
    </location>
</feature>